<name>A0ABP6WD01_9ACTN</name>
<dbReference type="Proteomes" id="UP001500767">
    <property type="component" value="Unassembled WGS sequence"/>
</dbReference>
<reference evidence="3" key="1">
    <citation type="journal article" date="2019" name="Int. J. Syst. Evol. Microbiol.">
        <title>The Global Catalogue of Microorganisms (GCM) 10K type strain sequencing project: providing services to taxonomists for standard genome sequencing and annotation.</title>
        <authorList>
            <consortium name="The Broad Institute Genomics Platform"/>
            <consortium name="The Broad Institute Genome Sequencing Center for Infectious Disease"/>
            <person name="Wu L."/>
            <person name="Ma J."/>
        </authorList>
    </citation>
    <scope>NUCLEOTIDE SEQUENCE [LARGE SCALE GENOMIC DNA]</scope>
    <source>
        <strain evidence="3">JCM 16540</strain>
    </source>
</reference>
<dbReference type="InterPro" id="IPR022183">
    <property type="entry name" value="DUF3710"/>
</dbReference>
<comment type="caution">
    <text evidence="2">The sequence shown here is derived from an EMBL/GenBank/DDBJ whole genome shotgun (WGS) entry which is preliminary data.</text>
</comment>
<proteinExistence type="predicted"/>
<feature type="region of interest" description="Disordered" evidence="1">
    <location>
        <begin position="1"/>
        <end position="100"/>
    </location>
</feature>
<dbReference type="Pfam" id="PF12502">
    <property type="entry name" value="DUF3710"/>
    <property type="match status" value="1"/>
</dbReference>
<feature type="compositionally biased region" description="Acidic residues" evidence="1">
    <location>
        <begin position="45"/>
        <end position="65"/>
    </location>
</feature>
<organism evidence="2 3">
    <name type="scientific">Microlunatus spumicola</name>
    <dbReference type="NCBI Taxonomy" id="81499"/>
    <lineage>
        <taxon>Bacteria</taxon>
        <taxon>Bacillati</taxon>
        <taxon>Actinomycetota</taxon>
        <taxon>Actinomycetes</taxon>
        <taxon>Propionibacteriales</taxon>
        <taxon>Propionibacteriaceae</taxon>
        <taxon>Microlunatus</taxon>
    </lineage>
</organism>
<sequence length="284" mass="29586">MIFGRKKKARSAEDETEAETSGATAVDPDGTAEAADEPTGPTSDVDVEPADDAADASDAATDDTADGGLDTTALDETEWRTSGPFEVSELADDDEPADDKPRIDLGSLIISPVPGSELRLQVNESQDIVSAMLVLPVTAPATNGAQPEVVGSSALELSAYAAPRSGGLWAELRDEISEAAAEVGGSAELAAGPFGVELRRLLPVTTPDGEQGYQPSRMWVAEGPRWLLRGIVYGQAAIESDDDDPAVAAVLEAFRDVVVRRGDEAMAPGDLLPMSMPADLQPAE</sequence>
<accession>A0ABP6WD01</accession>
<dbReference type="EMBL" id="BAAAYR010000001">
    <property type="protein sequence ID" value="GAA3550100.1"/>
    <property type="molecule type" value="Genomic_DNA"/>
</dbReference>
<evidence type="ECO:0000313" key="2">
    <source>
        <dbReference type="EMBL" id="GAA3550100.1"/>
    </source>
</evidence>
<evidence type="ECO:0000313" key="3">
    <source>
        <dbReference type="Proteomes" id="UP001500767"/>
    </source>
</evidence>
<keyword evidence="3" id="KW-1185">Reference proteome</keyword>
<dbReference type="RefSeq" id="WP_204912719.1">
    <property type="nucleotide sequence ID" value="NZ_BAAAYR010000001.1"/>
</dbReference>
<gene>
    <name evidence="2" type="ORF">GCM10022197_01160</name>
</gene>
<protein>
    <submittedName>
        <fullName evidence="2">DUF3710 domain-containing protein</fullName>
    </submittedName>
</protein>
<evidence type="ECO:0000256" key="1">
    <source>
        <dbReference type="SAM" id="MobiDB-lite"/>
    </source>
</evidence>